<organism evidence="10 11">
    <name type="scientific">Quercus lobata</name>
    <name type="common">Valley oak</name>
    <dbReference type="NCBI Taxonomy" id="97700"/>
    <lineage>
        <taxon>Eukaryota</taxon>
        <taxon>Viridiplantae</taxon>
        <taxon>Streptophyta</taxon>
        <taxon>Embryophyta</taxon>
        <taxon>Tracheophyta</taxon>
        <taxon>Spermatophyta</taxon>
        <taxon>Magnoliopsida</taxon>
        <taxon>eudicotyledons</taxon>
        <taxon>Gunneridae</taxon>
        <taxon>Pentapetalae</taxon>
        <taxon>rosids</taxon>
        <taxon>fabids</taxon>
        <taxon>Fagales</taxon>
        <taxon>Fagaceae</taxon>
        <taxon>Quercus</taxon>
    </lineage>
</organism>
<dbReference type="InterPro" id="IPR032675">
    <property type="entry name" value="LRR_dom_sf"/>
</dbReference>
<dbReference type="FunFam" id="1.10.10.10:FF:000322">
    <property type="entry name" value="Probable disease resistance protein At1g63360"/>
    <property type="match status" value="1"/>
</dbReference>
<dbReference type="PANTHER" id="PTHR33463">
    <property type="entry name" value="NB-ARC DOMAIN-CONTAINING PROTEIN-RELATED"/>
    <property type="match status" value="1"/>
</dbReference>
<dbReference type="SUPFAM" id="SSF52540">
    <property type="entry name" value="P-loop containing nucleoside triphosphate hydrolases"/>
    <property type="match status" value="1"/>
</dbReference>
<protein>
    <recommendedName>
        <fullName evidence="12">NB-ARC domain-containing protein</fullName>
    </recommendedName>
</protein>
<evidence type="ECO:0000256" key="5">
    <source>
        <dbReference type="ARBA" id="ARBA00022821"/>
    </source>
</evidence>
<evidence type="ECO:0000313" key="11">
    <source>
        <dbReference type="Proteomes" id="UP000594261"/>
    </source>
</evidence>
<dbReference type="PRINTS" id="PR00364">
    <property type="entry name" value="DISEASERSIST"/>
</dbReference>
<name>A0A7N2MJN5_QUELO</name>
<dbReference type="GO" id="GO:0043531">
    <property type="term" value="F:ADP binding"/>
    <property type="evidence" value="ECO:0007669"/>
    <property type="project" value="InterPro"/>
</dbReference>
<feature type="domain" description="Disease resistance protein winged helix" evidence="9">
    <location>
        <begin position="241"/>
        <end position="306"/>
    </location>
</feature>
<comment type="similarity">
    <text evidence="1">Belongs to the disease resistance NB-LRR family.</text>
</comment>
<dbReference type="Pfam" id="PF23559">
    <property type="entry name" value="WHD_DRP"/>
    <property type="match status" value="1"/>
</dbReference>
<dbReference type="Gene3D" id="1.10.8.430">
    <property type="entry name" value="Helical domain of apoptotic protease-activating factors"/>
    <property type="match status" value="1"/>
</dbReference>
<dbReference type="Proteomes" id="UP000594261">
    <property type="component" value="Chromosome 9"/>
</dbReference>
<dbReference type="Gene3D" id="1.10.10.10">
    <property type="entry name" value="Winged helix-like DNA-binding domain superfamily/Winged helix DNA-binding domain"/>
    <property type="match status" value="1"/>
</dbReference>
<keyword evidence="2" id="KW-0433">Leucine-rich repeat</keyword>
<evidence type="ECO:0000256" key="1">
    <source>
        <dbReference type="ARBA" id="ARBA00008894"/>
    </source>
</evidence>
<keyword evidence="6" id="KW-0067">ATP-binding</keyword>
<dbReference type="GO" id="GO:0005524">
    <property type="term" value="F:ATP binding"/>
    <property type="evidence" value="ECO:0007669"/>
    <property type="project" value="UniProtKB-KW"/>
</dbReference>
<dbReference type="InterPro" id="IPR027417">
    <property type="entry name" value="P-loop_NTPase"/>
</dbReference>
<reference evidence="10 11" key="1">
    <citation type="journal article" date="2016" name="G3 (Bethesda)">
        <title>First Draft Assembly and Annotation of the Genome of a California Endemic Oak Quercus lobata Nee (Fagaceae).</title>
        <authorList>
            <person name="Sork V.L."/>
            <person name="Fitz-Gibbon S.T."/>
            <person name="Puiu D."/>
            <person name="Crepeau M."/>
            <person name="Gugger P.F."/>
            <person name="Sherman R."/>
            <person name="Stevens K."/>
            <person name="Langley C.H."/>
            <person name="Pellegrini M."/>
            <person name="Salzberg S.L."/>
        </authorList>
    </citation>
    <scope>NUCLEOTIDE SEQUENCE [LARGE SCALE GENOMIC DNA]</scope>
    <source>
        <strain evidence="10 11">cv. SW786</strain>
    </source>
</reference>
<dbReference type="Gramene" id="QL09p038309:mrna">
    <property type="protein sequence ID" value="QL09p038309:mrna"/>
    <property type="gene ID" value="QL09p038309"/>
</dbReference>
<accession>A0A7N2MJN5</accession>
<dbReference type="GO" id="GO:0006952">
    <property type="term" value="P:defense response"/>
    <property type="evidence" value="ECO:0007669"/>
    <property type="project" value="UniProtKB-KW"/>
</dbReference>
<dbReference type="EMBL" id="LRBV02000009">
    <property type="status" value="NOT_ANNOTATED_CDS"/>
    <property type="molecule type" value="Genomic_DNA"/>
</dbReference>
<evidence type="ECO:0000256" key="3">
    <source>
        <dbReference type="ARBA" id="ARBA00022737"/>
    </source>
</evidence>
<evidence type="ECO:0000259" key="7">
    <source>
        <dbReference type="Pfam" id="PF00931"/>
    </source>
</evidence>
<dbReference type="SUPFAM" id="SSF52058">
    <property type="entry name" value="L domain-like"/>
    <property type="match status" value="1"/>
</dbReference>
<proteinExistence type="inferred from homology"/>
<evidence type="ECO:0000256" key="6">
    <source>
        <dbReference type="ARBA" id="ARBA00022840"/>
    </source>
</evidence>
<keyword evidence="3" id="KW-0677">Repeat</keyword>
<keyword evidence="5" id="KW-0611">Plant defense</keyword>
<evidence type="ECO:0000259" key="8">
    <source>
        <dbReference type="Pfam" id="PF23247"/>
    </source>
</evidence>
<dbReference type="InterPro" id="IPR036388">
    <property type="entry name" value="WH-like_DNA-bd_sf"/>
</dbReference>
<dbReference type="EnsemblPlants" id="QL09p038309:mrna">
    <property type="protein sequence ID" value="QL09p038309:mrna"/>
    <property type="gene ID" value="QL09p038309"/>
</dbReference>
<evidence type="ECO:0000259" key="9">
    <source>
        <dbReference type="Pfam" id="PF23559"/>
    </source>
</evidence>
<dbReference type="InterPro" id="IPR042197">
    <property type="entry name" value="Apaf_helical"/>
</dbReference>
<dbReference type="InterPro" id="IPR002182">
    <property type="entry name" value="NB-ARC"/>
</dbReference>
<keyword evidence="11" id="KW-1185">Reference proteome</keyword>
<dbReference type="AlphaFoldDB" id="A0A7N2MJN5"/>
<dbReference type="InterPro" id="IPR057135">
    <property type="entry name" value="At4g27190-like_LRR"/>
</dbReference>
<evidence type="ECO:0000256" key="4">
    <source>
        <dbReference type="ARBA" id="ARBA00022741"/>
    </source>
</evidence>
<reference evidence="10" key="2">
    <citation type="submission" date="2021-01" db="UniProtKB">
        <authorList>
            <consortium name="EnsemblPlants"/>
        </authorList>
    </citation>
    <scope>IDENTIFICATION</scope>
</reference>
<evidence type="ECO:0008006" key="12">
    <source>
        <dbReference type="Google" id="ProtNLM"/>
    </source>
</evidence>
<dbReference type="InParanoid" id="A0A7N2MJN5"/>
<feature type="domain" description="Disease resistance protein At4g27190-like leucine-rich repeats" evidence="8">
    <location>
        <begin position="640"/>
        <end position="750"/>
    </location>
</feature>
<sequence>MSVKMLPSGKGEIQIVPTDGQLLVEVSKYSNRSIERTLLRILRYMNDVTARRIGVHGSGGIGKTSVLKALIPKIKNLFDVVIWVTVTRNWTIRKPIDLNAVGIPDPALENGCKMILSTRFLDVCHIMAADREVQMEGLLPEEAWELFQEQVSSINVDSPDIQPYAQDIVQKCGGLPLLIIVTGRALSKVNDALSWMHASREFSQCSAHGMYGFESLVLQLKFSYDRLEGPELKCCFLYYALFPEDWQVSIFELVEYWIEEGLISGNCTDIYMRGCDIVGALVGASLLQSSESGRSIKMHDLIRDLAVGILSLEGEGYQFLFRSYSKMAQHSDMGNSSSYRLLESFRSNRRSILHGRQFLLRAGVGLTEPPVKDEWEEAKMMFLMDNKLSKLPQRPSCLKLLALFLQRNHHLRVIPSLFFDSMPCLTVLNLSKTRIKSLPKSLFMLMSLEVLILRNCERLAQLPSEIGSLRRLESEHDSLPHELVPDGIIYRLHELETLSLMCTQEMKEVQFFERFLEKSLSWKIRGLTDFKFVVGHDVKRFSYLVGDNLEFEYVQWGLCMRFVNGEMIPDAVLKILTCSTAFYLDHHIKVCSLTEFGISNLNGLRLCVVRDCPKIETVIASKNPFEAVFPVLEHLSIYYLSNLGKIWEGTIPQGSFNNLRILTVHTCPKLQFVFASSMLQFFSNLEELIVEHCPAITEIIFQDHMVDSGSGTLPRLKTLKLHYLPELVNIMQGAWPPLENISFYNCPVLKKLGIDSNSSHTIKEIKAENDWWEKLEWQDASLHSRLQAYFTSVSDNDL</sequence>
<evidence type="ECO:0000313" key="10">
    <source>
        <dbReference type="EnsemblPlants" id="QL09p038309:mrna"/>
    </source>
</evidence>
<feature type="domain" description="NB-ARC" evidence="7">
    <location>
        <begin position="96"/>
        <end position="153"/>
    </location>
</feature>
<dbReference type="InterPro" id="IPR058922">
    <property type="entry name" value="WHD_DRP"/>
</dbReference>
<dbReference type="Gene3D" id="3.40.50.300">
    <property type="entry name" value="P-loop containing nucleotide triphosphate hydrolases"/>
    <property type="match status" value="1"/>
</dbReference>
<evidence type="ECO:0000256" key="2">
    <source>
        <dbReference type="ARBA" id="ARBA00022614"/>
    </source>
</evidence>
<dbReference type="Pfam" id="PF00931">
    <property type="entry name" value="NB-ARC"/>
    <property type="match status" value="2"/>
</dbReference>
<dbReference type="PANTHER" id="PTHR33463:SF143">
    <property type="entry name" value="NB-ARC DOMAIN-CONTAINING PROTEIN"/>
    <property type="match status" value="1"/>
</dbReference>
<dbReference type="Pfam" id="PF23247">
    <property type="entry name" value="LRR_RPS2"/>
    <property type="match status" value="1"/>
</dbReference>
<feature type="domain" description="NB-ARC" evidence="7">
    <location>
        <begin position="45"/>
        <end position="93"/>
    </location>
</feature>
<dbReference type="OMA" id="TEMSANR"/>
<dbReference type="InterPro" id="IPR050905">
    <property type="entry name" value="Plant_NBS-LRR"/>
</dbReference>
<dbReference type="Gene3D" id="3.80.10.10">
    <property type="entry name" value="Ribonuclease Inhibitor"/>
    <property type="match status" value="2"/>
</dbReference>
<keyword evidence="4" id="KW-0547">Nucleotide-binding</keyword>